<dbReference type="AlphaFoldDB" id="A0AAW0SFK8"/>
<sequence length="91" mass="10737">MKTQCFLHHYHHNHHQDWDWRWEDRGVYVTQPYSMEVKAQVCGNHQISRIVSHTDPLNVTLTDDAMSAQVSQDGGFSCDHDWSMLVYYRSA</sequence>
<organism evidence="4 6">
    <name type="scientific">Scylla paramamosain</name>
    <name type="common">Mud crab</name>
    <dbReference type="NCBI Taxonomy" id="85552"/>
    <lineage>
        <taxon>Eukaryota</taxon>
        <taxon>Metazoa</taxon>
        <taxon>Ecdysozoa</taxon>
        <taxon>Arthropoda</taxon>
        <taxon>Crustacea</taxon>
        <taxon>Multicrustacea</taxon>
        <taxon>Malacostraca</taxon>
        <taxon>Eumalacostraca</taxon>
        <taxon>Eucarida</taxon>
        <taxon>Decapoda</taxon>
        <taxon>Pleocyemata</taxon>
        <taxon>Brachyura</taxon>
        <taxon>Eubrachyura</taxon>
        <taxon>Portunoidea</taxon>
        <taxon>Portunidae</taxon>
        <taxon>Portuninae</taxon>
        <taxon>Scylla</taxon>
    </lineage>
</organism>
<gene>
    <name evidence="3" type="ORF">O3P69_014564</name>
    <name evidence="2" type="ORF">O3P69_014976</name>
    <name evidence="4" type="ORF">O3P69_018351</name>
    <name evidence="5" type="ORF">O3P69_018373</name>
    <name evidence="1" type="ORF">O3P69_019828</name>
</gene>
<dbReference type="EMBL" id="JARAKH010001127">
    <property type="protein sequence ID" value="KAK8373512.1"/>
    <property type="molecule type" value="Genomic_DNA"/>
</dbReference>
<accession>A0AAW0SFK8</accession>
<dbReference type="EMBL" id="JARAKH010000357">
    <property type="protein sequence ID" value="KAK8374479.1"/>
    <property type="molecule type" value="Genomic_DNA"/>
</dbReference>
<dbReference type="EMBL" id="JARAKH010001396">
    <property type="protein sequence ID" value="KAK8373064.1"/>
    <property type="molecule type" value="Genomic_DNA"/>
</dbReference>
<evidence type="ECO:0000313" key="4">
    <source>
        <dbReference type="EMBL" id="KAK8373512.1"/>
    </source>
</evidence>
<evidence type="ECO:0000313" key="1">
    <source>
        <dbReference type="EMBL" id="KAK8371851.1"/>
    </source>
</evidence>
<reference evidence="4 6" key="1">
    <citation type="submission" date="2023-03" db="EMBL/GenBank/DDBJ databases">
        <title>High-quality genome of Scylla paramamosain provides insights in environmental adaptation.</title>
        <authorList>
            <person name="Zhang L."/>
        </authorList>
    </citation>
    <scope>NUCLEOTIDE SEQUENCE [LARGE SCALE GENOMIC DNA]</scope>
    <source>
        <strain evidence="4">LZ_2023a</strain>
        <tissue evidence="4">Muscle</tissue>
    </source>
</reference>
<protein>
    <submittedName>
        <fullName evidence="4">Uncharacterized protein</fullName>
    </submittedName>
</protein>
<evidence type="ECO:0000313" key="3">
    <source>
        <dbReference type="EMBL" id="KAK8373064.1"/>
    </source>
</evidence>
<comment type="caution">
    <text evidence="4">The sequence shown here is derived from an EMBL/GenBank/DDBJ whole genome shotgun (WGS) entry which is preliminary data.</text>
</comment>
<keyword evidence="6" id="KW-1185">Reference proteome</keyword>
<evidence type="ECO:0000313" key="6">
    <source>
        <dbReference type="Proteomes" id="UP001487740"/>
    </source>
</evidence>
<dbReference type="Proteomes" id="UP001487740">
    <property type="component" value="Unassembled WGS sequence"/>
</dbReference>
<proteinExistence type="predicted"/>
<dbReference type="EMBL" id="JARAKH010006403">
    <property type="protein sequence ID" value="KAK8371851.1"/>
    <property type="molecule type" value="Genomic_DNA"/>
</dbReference>
<name>A0AAW0SFK8_SCYPA</name>
<evidence type="ECO:0000313" key="2">
    <source>
        <dbReference type="EMBL" id="KAK8372895.1"/>
    </source>
</evidence>
<evidence type="ECO:0000313" key="5">
    <source>
        <dbReference type="EMBL" id="KAK8374479.1"/>
    </source>
</evidence>
<dbReference type="EMBL" id="JARAKH010001491">
    <property type="protein sequence ID" value="KAK8372895.1"/>
    <property type="molecule type" value="Genomic_DNA"/>
</dbReference>